<dbReference type="SUPFAM" id="SSF57850">
    <property type="entry name" value="RING/U-box"/>
    <property type="match status" value="1"/>
</dbReference>
<feature type="compositionally biased region" description="Low complexity" evidence="1">
    <location>
        <begin position="64"/>
        <end position="73"/>
    </location>
</feature>
<feature type="compositionally biased region" description="Low complexity" evidence="1">
    <location>
        <begin position="9"/>
        <end position="39"/>
    </location>
</feature>
<keyword evidence="4" id="KW-1185">Reference proteome</keyword>
<accession>A0AAN7QPT6</accession>
<feature type="region of interest" description="Disordered" evidence="1">
    <location>
        <begin position="1"/>
        <end position="101"/>
    </location>
</feature>
<dbReference type="Gene3D" id="3.30.40.10">
    <property type="entry name" value="Zinc/RING finger domain, C3HC4 (zinc finger)"/>
    <property type="match status" value="1"/>
</dbReference>
<organism evidence="3 4">
    <name type="scientific">Trapa incisa</name>
    <dbReference type="NCBI Taxonomy" id="236973"/>
    <lineage>
        <taxon>Eukaryota</taxon>
        <taxon>Viridiplantae</taxon>
        <taxon>Streptophyta</taxon>
        <taxon>Embryophyta</taxon>
        <taxon>Tracheophyta</taxon>
        <taxon>Spermatophyta</taxon>
        <taxon>Magnoliopsida</taxon>
        <taxon>eudicotyledons</taxon>
        <taxon>Gunneridae</taxon>
        <taxon>Pentapetalae</taxon>
        <taxon>rosids</taxon>
        <taxon>malvids</taxon>
        <taxon>Myrtales</taxon>
        <taxon>Lythraceae</taxon>
        <taxon>Trapa</taxon>
    </lineage>
</organism>
<name>A0AAN7QPT6_9MYRT</name>
<feature type="compositionally biased region" description="Low complexity" evidence="1">
    <location>
        <begin position="87"/>
        <end position="97"/>
    </location>
</feature>
<evidence type="ECO:0000313" key="3">
    <source>
        <dbReference type="EMBL" id="KAK4773957.1"/>
    </source>
</evidence>
<reference evidence="3 4" key="1">
    <citation type="journal article" date="2023" name="Hortic Res">
        <title>Pangenome of water caltrop reveals structural variations and asymmetric subgenome divergence after allopolyploidization.</title>
        <authorList>
            <person name="Zhang X."/>
            <person name="Chen Y."/>
            <person name="Wang L."/>
            <person name="Yuan Y."/>
            <person name="Fang M."/>
            <person name="Shi L."/>
            <person name="Lu R."/>
            <person name="Comes H.P."/>
            <person name="Ma Y."/>
            <person name="Chen Y."/>
            <person name="Huang G."/>
            <person name="Zhou Y."/>
            <person name="Zheng Z."/>
            <person name="Qiu Y."/>
        </authorList>
    </citation>
    <scope>NUCLEOTIDE SEQUENCE [LARGE SCALE GENOMIC DNA]</scope>
    <source>
        <tissue evidence="3">Roots</tissue>
    </source>
</reference>
<dbReference type="Pfam" id="PF13639">
    <property type="entry name" value="zf-RING_2"/>
    <property type="match status" value="1"/>
</dbReference>
<dbReference type="EMBL" id="JAXIOK010000004">
    <property type="protein sequence ID" value="KAK4773957.1"/>
    <property type="molecule type" value="Genomic_DNA"/>
</dbReference>
<gene>
    <name evidence="3" type="ORF">SAY87_028976</name>
</gene>
<dbReference type="InterPro" id="IPR001841">
    <property type="entry name" value="Znf_RING"/>
</dbReference>
<feature type="compositionally biased region" description="Pro residues" evidence="1">
    <location>
        <begin position="77"/>
        <end position="86"/>
    </location>
</feature>
<dbReference type="Proteomes" id="UP001345219">
    <property type="component" value="Chromosome 22"/>
</dbReference>
<dbReference type="AlphaFoldDB" id="A0AAN7QPT6"/>
<protein>
    <recommendedName>
        <fullName evidence="2">RING-type domain-containing protein</fullName>
    </recommendedName>
</protein>
<sequence>MGAGHTQISASSPPSSSAPSSAWEATSPSSAAPAFAGTRVRSRPRPPPPRTPTTPTRASRRRSSSPCPSSPTHPRLRPPPGPPPSSSPTAPSASRSSQKGTSSACCHGFHVACIDTWLASHSSCPSSRRVLVVHRCQKCTASLRGPANTLIHSGIYLQVDVMAI</sequence>
<comment type="caution">
    <text evidence="3">The sequence shown here is derived from an EMBL/GenBank/DDBJ whole genome shotgun (WGS) entry which is preliminary data.</text>
</comment>
<evidence type="ECO:0000259" key="2">
    <source>
        <dbReference type="Pfam" id="PF13639"/>
    </source>
</evidence>
<dbReference type="InterPro" id="IPR013083">
    <property type="entry name" value="Znf_RING/FYVE/PHD"/>
</dbReference>
<evidence type="ECO:0000313" key="4">
    <source>
        <dbReference type="Proteomes" id="UP001345219"/>
    </source>
</evidence>
<feature type="domain" description="RING-type" evidence="2">
    <location>
        <begin position="102"/>
        <end position="126"/>
    </location>
</feature>
<evidence type="ECO:0000256" key="1">
    <source>
        <dbReference type="SAM" id="MobiDB-lite"/>
    </source>
</evidence>
<proteinExistence type="predicted"/>